<dbReference type="OrthoDB" id="1876721at2759"/>
<organism evidence="2 3">
    <name type="scientific">Dioscorea zingiberensis</name>
    <dbReference type="NCBI Taxonomy" id="325984"/>
    <lineage>
        <taxon>Eukaryota</taxon>
        <taxon>Viridiplantae</taxon>
        <taxon>Streptophyta</taxon>
        <taxon>Embryophyta</taxon>
        <taxon>Tracheophyta</taxon>
        <taxon>Spermatophyta</taxon>
        <taxon>Magnoliopsida</taxon>
        <taxon>Liliopsida</taxon>
        <taxon>Dioscoreales</taxon>
        <taxon>Dioscoreaceae</taxon>
        <taxon>Dioscorea</taxon>
    </lineage>
</organism>
<dbReference type="PANTHER" id="PTHR36791:SF2">
    <property type="entry name" value="OS03G0363400 PROTEIN"/>
    <property type="match status" value="1"/>
</dbReference>
<dbReference type="Proteomes" id="UP001085076">
    <property type="component" value="Miscellaneous, Linkage group lg01"/>
</dbReference>
<dbReference type="PANTHER" id="PTHR36791">
    <property type="entry name" value="OS03G0363400 PROTEIN"/>
    <property type="match status" value="1"/>
</dbReference>
<evidence type="ECO:0000313" key="2">
    <source>
        <dbReference type="EMBL" id="KAJ0986402.1"/>
    </source>
</evidence>
<keyword evidence="3" id="KW-1185">Reference proteome</keyword>
<dbReference type="AlphaFoldDB" id="A0A9D5HSI0"/>
<name>A0A9D5HSI0_9LILI</name>
<dbReference type="EMBL" id="JAGGNH010000001">
    <property type="protein sequence ID" value="KAJ0986402.1"/>
    <property type="molecule type" value="Genomic_DNA"/>
</dbReference>
<reference evidence="2" key="2">
    <citation type="journal article" date="2022" name="Hortic Res">
        <title>The genome of Dioscorea zingiberensis sheds light on the biosynthesis, origin and evolution of the medicinally important diosgenin saponins.</title>
        <authorList>
            <person name="Li Y."/>
            <person name="Tan C."/>
            <person name="Li Z."/>
            <person name="Guo J."/>
            <person name="Li S."/>
            <person name="Chen X."/>
            <person name="Wang C."/>
            <person name="Dai X."/>
            <person name="Yang H."/>
            <person name="Song W."/>
            <person name="Hou L."/>
            <person name="Xu J."/>
            <person name="Tong Z."/>
            <person name="Xu A."/>
            <person name="Yuan X."/>
            <person name="Wang W."/>
            <person name="Yang Q."/>
            <person name="Chen L."/>
            <person name="Sun Z."/>
            <person name="Wang K."/>
            <person name="Pan B."/>
            <person name="Chen J."/>
            <person name="Bao Y."/>
            <person name="Liu F."/>
            <person name="Qi X."/>
            <person name="Gang D.R."/>
            <person name="Wen J."/>
            <person name="Li J."/>
        </authorList>
    </citation>
    <scope>NUCLEOTIDE SEQUENCE</scope>
    <source>
        <strain evidence="2">Dzin_1.0</strain>
    </source>
</reference>
<evidence type="ECO:0000313" key="3">
    <source>
        <dbReference type="Proteomes" id="UP001085076"/>
    </source>
</evidence>
<accession>A0A9D5HSI0</accession>
<evidence type="ECO:0008006" key="4">
    <source>
        <dbReference type="Google" id="ProtNLM"/>
    </source>
</evidence>
<comment type="caution">
    <text evidence="2">The sequence shown here is derived from an EMBL/GenBank/DDBJ whole genome shotgun (WGS) entry which is preliminary data.</text>
</comment>
<feature type="region of interest" description="Disordered" evidence="1">
    <location>
        <begin position="16"/>
        <end position="51"/>
    </location>
</feature>
<dbReference type="InterPro" id="IPR005358">
    <property type="entry name" value="Puta_zinc/iron-chelating_dom"/>
</dbReference>
<reference evidence="2" key="1">
    <citation type="submission" date="2021-03" db="EMBL/GenBank/DDBJ databases">
        <authorList>
            <person name="Li Z."/>
            <person name="Yang C."/>
        </authorList>
    </citation>
    <scope>NUCLEOTIDE SEQUENCE</scope>
    <source>
        <strain evidence="2">Dzin_1.0</strain>
        <tissue evidence="2">Leaf</tissue>
    </source>
</reference>
<evidence type="ECO:0000256" key="1">
    <source>
        <dbReference type="SAM" id="MobiDB-lite"/>
    </source>
</evidence>
<sequence>MALSGIEVTLAPPVRCRTRRPGMEDKTASKGNGYKSYKKVRRSEEDGNAVKLTSRDRGVGFGRSEKRMDLKWKCSRACGACCKLDKGPSFPSPEEIFMDDPESLQLYKSIVGPDGWCIHYESSTRTCSIYAERPSFCRVEPDVFQKLYGVNPKWFNREACSSCRDTITSVYGSASEELKNFNQNLRNS</sequence>
<gene>
    <name evidence="2" type="ORF">J5N97_004758</name>
</gene>
<protein>
    <recommendedName>
        <fullName evidence="4">Zinc/iron-chelating domain-containing protein</fullName>
    </recommendedName>
</protein>
<dbReference type="Pfam" id="PF03692">
    <property type="entry name" value="CxxCxxCC"/>
    <property type="match status" value="1"/>
</dbReference>
<proteinExistence type="predicted"/>